<organism evidence="2 3">
    <name type="scientific">Gonapodya prolifera (strain JEL478)</name>
    <name type="common">Monoblepharis prolifera</name>
    <dbReference type="NCBI Taxonomy" id="1344416"/>
    <lineage>
        <taxon>Eukaryota</taxon>
        <taxon>Fungi</taxon>
        <taxon>Fungi incertae sedis</taxon>
        <taxon>Chytridiomycota</taxon>
        <taxon>Chytridiomycota incertae sedis</taxon>
        <taxon>Monoblepharidomycetes</taxon>
        <taxon>Monoblepharidales</taxon>
        <taxon>Gonapodyaceae</taxon>
        <taxon>Gonapodya</taxon>
    </lineage>
</organism>
<gene>
    <name evidence="2" type="ORF">M427DRAFT_33694</name>
</gene>
<feature type="region of interest" description="Disordered" evidence="1">
    <location>
        <begin position="1"/>
        <end position="205"/>
    </location>
</feature>
<name>A0A139AA85_GONPJ</name>
<evidence type="ECO:0000313" key="3">
    <source>
        <dbReference type="Proteomes" id="UP000070544"/>
    </source>
</evidence>
<protein>
    <submittedName>
        <fullName evidence="2">Uncharacterized protein</fullName>
    </submittedName>
</protein>
<accession>A0A139AA85</accession>
<feature type="compositionally biased region" description="Pro residues" evidence="1">
    <location>
        <begin position="192"/>
        <end position="205"/>
    </location>
</feature>
<feature type="compositionally biased region" description="Basic and acidic residues" evidence="1">
    <location>
        <begin position="157"/>
        <end position="168"/>
    </location>
</feature>
<keyword evidence="3" id="KW-1185">Reference proteome</keyword>
<feature type="compositionally biased region" description="Low complexity" evidence="1">
    <location>
        <begin position="31"/>
        <end position="45"/>
    </location>
</feature>
<dbReference type="Proteomes" id="UP000070544">
    <property type="component" value="Unassembled WGS sequence"/>
</dbReference>
<proteinExistence type="predicted"/>
<evidence type="ECO:0000313" key="2">
    <source>
        <dbReference type="EMBL" id="KXS13721.1"/>
    </source>
</evidence>
<feature type="compositionally biased region" description="Low complexity" evidence="1">
    <location>
        <begin position="136"/>
        <end position="149"/>
    </location>
</feature>
<feature type="compositionally biased region" description="Basic residues" evidence="1">
    <location>
        <begin position="69"/>
        <end position="79"/>
    </location>
</feature>
<feature type="compositionally biased region" description="Basic and acidic residues" evidence="1">
    <location>
        <begin position="98"/>
        <end position="107"/>
    </location>
</feature>
<reference evidence="2 3" key="1">
    <citation type="journal article" date="2015" name="Genome Biol. Evol.">
        <title>Phylogenomic analyses indicate that early fungi evolved digesting cell walls of algal ancestors of land plants.</title>
        <authorList>
            <person name="Chang Y."/>
            <person name="Wang S."/>
            <person name="Sekimoto S."/>
            <person name="Aerts A.L."/>
            <person name="Choi C."/>
            <person name="Clum A."/>
            <person name="LaButti K.M."/>
            <person name="Lindquist E.A."/>
            <person name="Yee Ngan C."/>
            <person name="Ohm R.A."/>
            <person name="Salamov A.A."/>
            <person name="Grigoriev I.V."/>
            <person name="Spatafora J.W."/>
            <person name="Berbee M.L."/>
        </authorList>
    </citation>
    <scope>NUCLEOTIDE SEQUENCE [LARGE SCALE GENOMIC DNA]</scope>
    <source>
        <strain evidence="2 3">JEL478</strain>
    </source>
</reference>
<feature type="compositionally biased region" description="Basic residues" evidence="1">
    <location>
        <begin position="1"/>
        <end position="10"/>
    </location>
</feature>
<sequence length="460" mass="50570">MKSLSGHKSRQSPLRNTTNEASESESLPSDGSDNSVNSIMSSGSSPALDFTSKRAKSSGKKRHEDRYKDGRHHKSKRRHADISADITSGRSASPGWNFDDRSERRQSLDSSNITPTPLRLDSPSTNKRVEEEENKNPSSSAQPPSQNEQTKQQSPELETKESESREQTRVVAQPEPPKPVLAPAKKDVPQAPMVPAPSNPAVPGGPPSKFKGIDFVALALSGSGPFTPDVVYSWIDNPHYVGERDGASEAAITIPLFKFTYSGEGWFNTLKNLKVSTVDDDKEILDLDFVSSTLFGLSHVTVHERMQIVLPPPTAGRRASTLPRVLRQRKSVTTTPNGTQSDHDVLLKEMGSLPPAAYNLVGQLSAIGYFTRMLGFDFVVSQRTGASVMMMKSQNGFGPNEKSYRRFLVSEKALGRCVYVKTHLKITEPLESKDTDLLLTVMSVLHGTASWRYRTRDSSS</sequence>
<feature type="compositionally biased region" description="Polar residues" evidence="1">
    <location>
        <begin position="11"/>
        <end position="29"/>
    </location>
</feature>
<dbReference type="EMBL" id="KQ965775">
    <property type="protein sequence ID" value="KXS13721.1"/>
    <property type="molecule type" value="Genomic_DNA"/>
</dbReference>
<evidence type="ECO:0000256" key="1">
    <source>
        <dbReference type="SAM" id="MobiDB-lite"/>
    </source>
</evidence>
<dbReference type="AlphaFoldDB" id="A0A139AA85"/>